<evidence type="ECO:0000313" key="4">
    <source>
        <dbReference type="Proteomes" id="UP000638981"/>
    </source>
</evidence>
<dbReference type="AlphaFoldDB" id="A0A918WFA8"/>
<sequence length="155" mass="16162">MIRRALALLILPALPAFSTPQDTTLCALASKLAAWMAQNSSLPALAACPPIQIGTLPEGDALRAQAGAYDPATGVITLAADLDLGSAYGQSYLLHELAHAAQHQSGLPMHCHGRLEAQAYALQADFLTAKGLARDAAILRVMGQQLGQCPGESSY</sequence>
<organism evidence="3 4">
    <name type="scientific">Neogemmobacter tilapiae</name>
    <dbReference type="NCBI Taxonomy" id="875041"/>
    <lineage>
        <taxon>Bacteria</taxon>
        <taxon>Pseudomonadati</taxon>
        <taxon>Pseudomonadota</taxon>
        <taxon>Alphaproteobacteria</taxon>
        <taxon>Rhodobacterales</taxon>
        <taxon>Paracoccaceae</taxon>
        <taxon>Neogemmobacter</taxon>
    </lineage>
</organism>
<proteinExistence type="predicted"/>
<dbReference type="EMBL" id="BMYJ01000001">
    <property type="protein sequence ID" value="GHC43262.1"/>
    <property type="molecule type" value="Genomic_DNA"/>
</dbReference>
<dbReference type="Pfam" id="PF20352">
    <property type="entry name" value="DUF6647"/>
    <property type="match status" value="1"/>
</dbReference>
<evidence type="ECO:0000256" key="1">
    <source>
        <dbReference type="SAM" id="SignalP"/>
    </source>
</evidence>
<evidence type="ECO:0000259" key="2">
    <source>
        <dbReference type="Pfam" id="PF20352"/>
    </source>
</evidence>
<feature type="chain" id="PRO_5037342078" description="DUF6647 domain-containing protein" evidence="1">
    <location>
        <begin position="47"/>
        <end position="155"/>
    </location>
</feature>
<feature type="signal peptide" evidence="1">
    <location>
        <begin position="1"/>
        <end position="46"/>
    </location>
</feature>
<gene>
    <name evidence="3" type="ORF">GCM10007315_00280</name>
</gene>
<feature type="domain" description="DUF6647" evidence="2">
    <location>
        <begin position="24"/>
        <end position="140"/>
    </location>
</feature>
<dbReference type="RefSeq" id="WP_189409331.1">
    <property type="nucleotide sequence ID" value="NZ_BMYJ01000001.1"/>
</dbReference>
<evidence type="ECO:0000313" key="3">
    <source>
        <dbReference type="EMBL" id="GHC43262.1"/>
    </source>
</evidence>
<dbReference type="Proteomes" id="UP000638981">
    <property type="component" value="Unassembled WGS sequence"/>
</dbReference>
<dbReference type="InterPro" id="IPR046589">
    <property type="entry name" value="DUF6647"/>
</dbReference>
<reference evidence="3" key="2">
    <citation type="submission" date="2020-09" db="EMBL/GenBank/DDBJ databases">
        <authorList>
            <person name="Sun Q."/>
            <person name="Kim S."/>
        </authorList>
    </citation>
    <scope>NUCLEOTIDE SEQUENCE</scope>
    <source>
        <strain evidence="3">KCTC 23310</strain>
    </source>
</reference>
<keyword evidence="1" id="KW-0732">Signal</keyword>
<reference evidence="3" key="1">
    <citation type="journal article" date="2014" name="Int. J. Syst. Evol. Microbiol.">
        <title>Complete genome sequence of Corynebacterium casei LMG S-19264T (=DSM 44701T), isolated from a smear-ripened cheese.</title>
        <authorList>
            <consortium name="US DOE Joint Genome Institute (JGI-PGF)"/>
            <person name="Walter F."/>
            <person name="Albersmeier A."/>
            <person name="Kalinowski J."/>
            <person name="Ruckert C."/>
        </authorList>
    </citation>
    <scope>NUCLEOTIDE SEQUENCE</scope>
    <source>
        <strain evidence="3">KCTC 23310</strain>
    </source>
</reference>
<name>A0A918WFA8_9RHOB</name>
<accession>A0A918WFA8</accession>
<keyword evidence="4" id="KW-1185">Reference proteome</keyword>
<protein>
    <recommendedName>
        <fullName evidence="2">DUF6647 domain-containing protein</fullName>
    </recommendedName>
</protein>
<comment type="caution">
    <text evidence="3">The sequence shown here is derived from an EMBL/GenBank/DDBJ whole genome shotgun (WGS) entry which is preliminary data.</text>
</comment>